<protein>
    <submittedName>
        <fullName evidence="3">Sulfatase</fullName>
    </submittedName>
</protein>
<dbReference type="InterPro" id="IPR052701">
    <property type="entry name" value="GAG_Ulvan_Degrading_Sulfatases"/>
</dbReference>
<keyword evidence="1" id="KW-0732">Signal</keyword>
<dbReference type="EMBL" id="JARVCO010000010">
    <property type="protein sequence ID" value="MDZ8119151.1"/>
    <property type="molecule type" value="Genomic_DNA"/>
</dbReference>
<dbReference type="InterPro" id="IPR017850">
    <property type="entry name" value="Alkaline_phosphatase_core_sf"/>
</dbReference>
<organism evidence="3 4">
    <name type="scientific">Pontiella agarivorans</name>
    <dbReference type="NCBI Taxonomy" id="3038953"/>
    <lineage>
        <taxon>Bacteria</taxon>
        <taxon>Pseudomonadati</taxon>
        <taxon>Kiritimatiellota</taxon>
        <taxon>Kiritimatiellia</taxon>
        <taxon>Kiritimatiellales</taxon>
        <taxon>Pontiellaceae</taxon>
        <taxon>Pontiella</taxon>
    </lineage>
</organism>
<evidence type="ECO:0000256" key="1">
    <source>
        <dbReference type="SAM" id="SignalP"/>
    </source>
</evidence>
<dbReference type="CDD" id="cd16027">
    <property type="entry name" value="SGSH"/>
    <property type="match status" value="1"/>
</dbReference>
<name>A0ABU5MY67_9BACT</name>
<dbReference type="Proteomes" id="UP001290861">
    <property type="component" value="Unassembled WGS sequence"/>
</dbReference>
<dbReference type="InterPro" id="IPR000917">
    <property type="entry name" value="Sulfatase_N"/>
</dbReference>
<feature type="signal peptide" evidence="1">
    <location>
        <begin position="1"/>
        <end position="19"/>
    </location>
</feature>
<accession>A0ABU5MY67</accession>
<dbReference type="SUPFAM" id="SSF53649">
    <property type="entry name" value="Alkaline phosphatase-like"/>
    <property type="match status" value="1"/>
</dbReference>
<dbReference type="RefSeq" id="WP_322608939.1">
    <property type="nucleotide sequence ID" value="NZ_JARVCO010000010.1"/>
</dbReference>
<dbReference type="PANTHER" id="PTHR43751">
    <property type="entry name" value="SULFATASE"/>
    <property type="match status" value="1"/>
</dbReference>
<sequence>MKLKYRVLFTLLVPVFSNAVEKPNIVVLLADDASWSSFGCMPDHLTAHTPNIDKLASEGMRFDRFFCAAAMCAPTRHELYTSLHPATSGMYDNGCRPAGKYPNMVDWLEELGYNVGLTGKLHFNSPTKFEKIEGFPERANDREYTWSYDGLEAFMRRSMHEKKPFCAMVCSIHSHSPWTCGDTSQFPLDEIKVPSRLPDTPATRTVLAAQAAEVTELDRQVGETLALIDQLGLKDETIFVFLSEQGTEMPTGKYSLYNYGTRAVALFRWPGKIKAGTSTEAVAMYADVVPSLLELVGGSVPEQIDGFSFKDVLLSEGEGQRRYATPTYFGHYQRSIIDGRFKLIHRERPISNYSLPLITGPEDDRLHARAWKEWNVLAETDSDIRKQLELIKQPPEWELYEIGTDPFEVNNLAPNPEYAAVLKRMQAALQDEMTRLGDSYDAFVPKNQRPHLKHRKRRIK</sequence>
<evidence type="ECO:0000259" key="2">
    <source>
        <dbReference type="Pfam" id="PF00884"/>
    </source>
</evidence>
<dbReference type="Gene3D" id="3.40.720.10">
    <property type="entry name" value="Alkaline Phosphatase, subunit A"/>
    <property type="match status" value="1"/>
</dbReference>
<evidence type="ECO:0000313" key="3">
    <source>
        <dbReference type="EMBL" id="MDZ8119151.1"/>
    </source>
</evidence>
<dbReference type="PANTHER" id="PTHR43751:SF1">
    <property type="entry name" value="SULFATASE ATSG-RELATED"/>
    <property type="match status" value="1"/>
</dbReference>
<feature type="chain" id="PRO_5045765107" evidence="1">
    <location>
        <begin position="20"/>
        <end position="460"/>
    </location>
</feature>
<gene>
    <name evidence="3" type="ORF">P9H32_10990</name>
</gene>
<feature type="domain" description="Sulfatase N-terminal" evidence="2">
    <location>
        <begin position="23"/>
        <end position="297"/>
    </location>
</feature>
<reference evidence="3 4" key="1">
    <citation type="journal article" date="2024" name="Appl. Environ. Microbiol.">
        <title>Pontiella agarivorans sp. nov., a novel marine anaerobic bacterium capable of degrading macroalgal polysaccharides and fixing nitrogen.</title>
        <authorList>
            <person name="Liu N."/>
            <person name="Kivenson V."/>
            <person name="Peng X."/>
            <person name="Cui Z."/>
            <person name="Lankiewicz T.S."/>
            <person name="Gosselin K.M."/>
            <person name="English C.J."/>
            <person name="Blair E.M."/>
            <person name="O'Malley M.A."/>
            <person name="Valentine D.L."/>
        </authorList>
    </citation>
    <scope>NUCLEOTIDE SEQUENCE [LARGE SCALE GENOMIC DNA]</scope>
    <source>
        <strain evidence="3 4">NLcol2</strain>
    </source>
</reference>
<evidence type="ECO:0000313" key="4">
    <source>
        <dbReference type="Proteomes" id="UP001290861"/>
    </source>
</evidence>
<keyword evidence="4" id="KW-1185">Reference proteome</keyword>
<comment type="caution">
    <text evidence="3">The sequence shown here is derived from an EMBL/GenBank/DDBJ whole genome shotgun (WGS) entry which is preliminary data.</text>
</comment>
<proteinExistence type="predicted"/>
<dbReference type="Pfam" id="PF00884">
    <property type="entry name" value="Sulfatase"/>
    <property type="match status" value="1"/>
</dbReference>